<protein>
    <submittedName>
        <fullName evidence="2">2-oxoglutarate ferredoxin oxidoreductase subunit alpha</fullName>
    </submittedName>
</protein>
<dbReference type="SUPFAM" id="SSF52922">
    <property type="entry name" value="TK C-terminal domain-like"/>
    <property type="match status" value="1"/>
</dbReference>
<dbReference type="InterPro" id="IPR033412">
    <property type="entry name" value="PFOR_II"/>
</dbReference>
<name>A0A7Y2E9C1_UNCEI</name>
<reference evidence="2 3" key="1">
    <citation type="submission" date="2020-03" db="EMBL/GenBank/DDBJ databases">
        <title>Metabolic flexibility allows generalist bacteria to become dominant in a frequently disturbed ecosystem.</title>
        <authorList>
            <person name="Chen Y.-J."/>
            <person name="Leung P.M."/>
            <person name="Bay S.K."/>
            <person name="Hugenholtz P."/>
            <person name="Kessler A.J."/>
            <person name="Shelley G."/>
            <person name="Waite D.W."/>
            <person name="Cook P.L."/>
            <person name="Greening C."/>
        </authorList>
    </citation>
    <scope>NUCLEOTIDE SEQUENCE [LARGE SCALE GENOMIC DNA]</scope>
    <source>
        <strain evidence="2">SS_bin_28</strain>
    </source>
</reference>
<dbReference type="AlphaFoldDB" id="A0A7Y2E9C1"/>
<accession>A0A7Y2E9C1</accession>
<dbReference type="InterPro" id="IPR050722">
    <property type="entry name" value="Pyruvate:ferred/Flavod_OxRd"/>
</dbReference>
<dbReference type="EMBL" id="JABDJR010000506">
    <property type="protein sequence ID" value="NNF07601.1"/>
    <property type="molecule type" value="Genomic_DNA"/>
</dbReference>
<feature type="non-terminal residue" evidence="2">
    <location>
        <position position="1"/>
    </location>
</feature>
<dbReference type="Gene3D" id="3.40.50.920">
    <property type="match status" value="1"/>
</dbReference>
<sequence length="147" mass="16402">KQDVTGNVEYDADNHEFMTHMRAEKINRIARTIPATEVFGPDKGSLLILGWGGTYGAIRSAVARAIEEGQSVAHAHIRHLNPFPSDLKEIMSRYDRVLIPELNTGHLRTMIRAEYLIDAIGLNKVQGRPFSVEDIRARIDQLLGGKA</sequence>
<dbReference type="InterPro" id="IPR009014">
    <property type="entry name" value="Transketo_C/PFOR_II"/>
</dbReference>
<dbReference type="GO" id="GO:0006979">
    <property type="term" value="P:response to oxidative stress"/>
    <property type="evidence" value="ECO:0007669"/>
    <property type="project" value="TreeGrafter"/>
</dbReference>
<comment type="caution">
    <text evidence="2">The sequence shown here is derived from an EMBL/GenBank/DDBJ whole genome shotgun (WGS) entry which is preliminary data.</text>
</comment>
<feature type="domain" description="Pyruvate:ferredoxin oxidoreductase core" evidence="1">
    <location>
        <begin position="47"/>
        <end position="134"/>
    </location>
</feature>
<gene>
    <name evidence="2" type="ORF">HKN21_12635</name>
</gene>
<evidence type="ECO:0000313" key="3">
    <source>
        <dbReference type="Proteomes" id="UP000547674"/>
    </source>
</evidence>
<dbReference type="PANTHER" id="PTHR32154:SF20">
    <property type="entry name" value="2-OXOGLUTARATE OXIDOREDUCTASE SUBUNIT KORA"/>
    <property type="match status" value="1"/>
</dbReference>
<dbReference type="Pfam" id="PF17147">
    <property type="entry name" value="PFOR_II"/>
    <property type="match status" value="1"/>
</dbReference>
<dbReference type="Proteomes" id="UP000547674">
    <property type="component" value="Unassembled WGS sequence"/>
</dbReference>
<organism evidence="2 3">
    <name type="scientific">Eiseniibacteriota bacterium</name>
    <dbReference type="NCBI Taxonomy" id="2212470"/>
    <lineage>
        <taxon>Bacteria</taxon>
        <taxon>Candidatus Eiseniibacteriota</taxon>
    </lineage>
</organism>
<proteinExistence type="predicted"/>
<evidence type="ECO:0000313" key="2">
    <source>
        <dbReference type="EMBL" id="NNF07601.1"/>
    </source>
</evidence>
<dbReference type="PANTHER" id="PTHR32154">
    <property type="entry name" value="PYRUVATE-FLAVODOXIN OXIDOREDUCTASE-RELATED"/>
    <property type="match status" value="1"/>
</dbReference>
<evidence type="ECO:0000259" key="1">
    <source>
        <dbReference type="Pfam" id="PF17147"/>
    </source>
</evidence>